<comment type="caution">
    <text evidence="2">The sequence shown here is derived from an EMBL/GenBank/DDBJ whole genome shotgun (WGS) entry which is preliminary data.</text>
</comment>
<gene>
    <name evidence="2" type="ORF">A5685_19880</name>
</gene>
<reference evidence="2 3" key="1">
    <citation type="submission" date="2016-06" db="EMBL/GenBank/DDBJ databases">
        <authorList>
            <person name="Kjaerup R.B."/>
            <person name="Dalgaard T.S."/>
            <person name="Juul-Madsen H.R."/>
        </authorList>
    </citation>
    <scope>NUCLEOTIDE SEQUENCE [LARGE SCALE GENOMIC DNA]</scope>
    <source>
        <strain evidence="2 3">E2464</strain>
    </source>
</reference>
<protein>
    <submittedName>
        <fullName evidence="2">Uncharacterized protein</fullName>
    </submittedName>
</protein>
<feature type="transmembrane region" description="Helical" evidence="1">
    <location>
        <begin position="17"/>
        <end position="35"/>
    </location>
</feature>
<dbReference type="EMBL" id="LZJS01000031">
    <property type="protein sequence ID" value="OBH64990.1"/>
    <property type="molecule type" value="Genomic_DNA"/>
</dbReference>
<organism evidence="2 3">
    <name type="scientific">Mycobacterium colombiense</name>
    <dbReference type="NCBI Taxonomy" id="339268"/>
    <lineage>
        <taxon>Bacteria</taxon>
        <taxon>Bacillati</taxon>
        <taxon>Actinomycetota</taxon>
        <taxon>Actinomycetes</taxon>
        <taxon>Mycobacteriales</taxon>
        <taxon>Mycobacteriaceae</taxon>
        <taxon>Mycobacterium</taxon>
        <taxon>Mycobacterium avium complex (MAC)</taxon>
    </lineage>
</organism>
<sequence>MTDTSTRRSERGREQRVAVIVTVIGVAHFLVPRIFDPINRLGFAEHARMFTYINGAIETTIGAMMANPRTRRQSTIVSACYAIHLTSNIVRNQVRIRRGGGQGSRWLG</sequence>
<accession>A0A1A2SLP4</accession>
<name>A0A1A2SLP4_9MYCO</name>
<evidence type="ECO:0000313" key="2">
    <source>
        <dbReference type="EMBL" id="OBH64990.1"/>
    </source>
</evidence>
<evidence type="ECO:0000313" key="3">
    <source>
        <dbReference type="Proteomes" id="UP000093861"/>
    </source>
</evidence>
<keyword evidence="1" id="KW-0472">Membrane</keyword>
<evidence type="ECO:0000256" key="1">
    <source>
        <dbReference type="SAM" id="Phobius"/>
    </source>
</evidence>
<dbReference type="AlphaFoldDB" id="A0A1A2SLP4"/>
<keyword evidence="1" id="KW-0812">Transmembrane</keyword>
<dbReference type="Proteomes" id="UP000093861">
    <property type="component" value="Unassembled WGS sequence"/>
</dbReference>
<keyword evidence="1" id="KW-1133">Transmembrane helix</keyword>
<proteinExistence type="predicted"/>